<evidence type="ECO:0000313" key="1">
    <source>
        <dbReference type="EMBL" id="AGY77961.1"/>
    </source>
</evidence>
<accession>A0ABM5NZB1</accession>
<protein>
    <submittedName>
        <fullName evidence="1">IseA DL-endopeptidase inhibitor family protein</fullName>
    </submittedName>
</protein>
<sequence length="162" mass="19146">MIINLKNISEKNIKNLLINGDKIVRNINRISKNTKNIIKLNGATYAKLNIDIKSYGSIFNFLNQNYKMNEYYTDEFIKYFIKFMFVNFNDVYYVVYGNISDPIDIKESKLMLTGMYLNKLYLTLTGHVFIEEPDFDMKVILTYTDNKLLIDKFDNWGINLID</sequence>
<name>A0ABM5NZB1_9CLOT</name>
<dbReference type="Pfam" id="PF16800">
    <property type="entry name" value="Endopep_inhib"/>
    <property type="match status" value="1"/>
</dbReference>
<dbReference type="InterPro" id="IPR053749">
    <property type="entry name" value="TA_system-associated_sf"/>
</dbReference>
<proteinExistence type="predicted"/>
<dbReference type="InterPro" id="IPR031841">
    <property type="entry name" value="Endopep_inhib"/>
</dbReference>
<evidence type="ECO:0000313" key="2">
    <source>
        <dbReference type="Proteomes" id="UP000017590"/>
    </source>
</evidence>
<organism evidence="1 2">
    <name type="scientific">Clostridium autoethanogenum DSM 10061</name>
    <dbReference type="NCBI Taxonomy" id="1341692"/>
    <lineage>
        <taxon>Bacteria</taxon>
        <taxon>Bacillati</taxon>
        <taxon>Bacillota</taxon>
        <taxon>Clostridia</taxon>
        <taxon>Eubacteriales</taxon>
        <taxon>Clostridiaceae</taxon>
        <taxon>Clostridium</taxon>
    </lineage>
</organism>
<dbReference type="EMBL" id="CP006763">
    <property type="protein sequence ID" value="AGY77961.1"/>
    <property type="molecule type" value="Genomic_DNA"/>
</dbReference>
<gene>
    <name evidence="1" type="ORF">CAETHG_3760</name>
</gene>
<dbReference type="Gene3D" id="3.10.450.420">
    <property type="match status" value="1"/>
</dbReference>
<keyword evidence="2" id="KW-1185">Reference proteome</keyword>
<reference evidence="2" key="1">
    <citation type="journal article" date="2014" name="Biotechnol. Biofuels">
        <title>Comparison of single-molecule sequencing and hybrid approaches for finishing the genome of Clostridium autoethanogenum and analysis of CRISPR systems in industrial relevant Clostridia.</title>
        <authorList>
            <person name="Brown S.D."/>
            <person name="Nagaraju S."/>
            <person name="Utturkar S."/>
            <person name="De Tissera S."/>
            <person name="Segovia S."/>
            <person name="Mitchell W."/>
            <person name="Land M.L."/>
            <person name="Dassanayake A."/>
            <person name="Kopke M."/>
        </authorList>
    </citation>
    <scope>NUCLEOTIDE SEQUENCE [LARGE SCALE GENOMIC DNA]</scope>
    <source>
        <strain evidence="2">DSM 10061</strain>
    </source>
</reference>
<dbReference type="RefSeq" id="WP_023163385.1">
    <property type="nucleotide sequence ID" value="NC_022592.1"/>
</dbReference>
<dbReference type="Proteomes" id="UP000017590">
    <property type="component" value="Chromosome"/>
</dbReference>